<dbReference type="Pfam" id="PF02541">
    <property type="entry name" value="Ppx-GppA"/>
    <property type="match status" value="1"/>
</dbReference>
<dbReference type="PANTHER" id="PTHR30005">
    <property type="entry name" value="EXOPOLYPHOSPHATASE"/>
    <property type="match status" value="1"/>
</dbReference>
<dbReference type="InterPro" id="IPR022371">
    <property type="entry name" value="Exopolyphosphatase"/>
</dbReference>
<gene>
    <name evidence="13" type="ORF">BOW53_10580</name>
</gene>
<dbReference type="GO" id="GO:0004309">
    <property type="term" value="F:exopolyphosphatase activity"/>
    <property type="evidence" value="ECO:0007669"/>
    <property type="project" value="UniProtKB-EC"/>
</dbReference>
<dbReference type="InterPro" id="IPR043129">
    <property type="entry name" value="ATPase_NBD"/>
</dbReference>
<comment type="subcellular location">
    <subcellularLocation>
        <location evidence="2">Cell membrane</location>
        <topology evidence="2">Peripheral membrane protein</topology>
    </subcellularLocation>
</comment>
<dbReference type="PANTHER" id="PTHR30005:SF14">
    <property type="entry name" value="EXOPOLYPHOSPHATASE"/>
    <property type="match status" value="1"/>
</dbReference>
<keyword evidence="9" id="KW-0472">Membrane</keyword>
<comment type="catalytic activity">
    <reaction evidence="10">
        <text>[phosphate](n) + H2O = [phosphate](n-1) + phosphate + H(+)</text>
        <dbReference type="Rhea" id="RHEA:21528"/>
        <dbReference type="Rhea" id="RHEA-COMP:9859"/>
        <dbReference type="Rhea" id="RHEA-COMP:14279"/>
        <dbReference type="ChEBI" id="CHEBI:15377"/>
        <dbReference type="ChEBI" id="CHEBI:15378"/>
        <dbReference type="ChEBI" id="CHEBI:16838"/>
        <dbReference type="ChEBI" id="CHEBI:43474"/>
        <dbReference type="EC" id="3.6.1.11"/>
    </reaction>
</comment>
<dbReference type="CDD" id="cd24053">
    <property type="entry name" value="ASKHA_NBD_EcPPX-GppA-like"/>
    <property type="match status" value="1"/>
</dbReference>
<comment type="caution">
    <text evidence="13">The sequence shown here is derived from an EMBL/GenBank/DDBJ whole genome shotgun (WGS) entry which is preliminary data.</text>
</comment>
<dbReference type="Pfam" id="PF21447">
    <property type="entry name" value="Ppx-GppA_III"/>
    <property type="match status" value="1"/>
</dbReference>
<evidence type="ECO:0000313" key="14">
    <source>
        <dbReference type="Proteomes" id="UP000191110"/>
    </source>
</evidence>
<evidence type="ECO:0000259" key="11">
    <source>
        <dbReference type="Pfam" id="PF02541"/>
    </source>
</evidence>
<evidence type="ECO:0000256" key="8">
    <source>
        <dbReference type="ARBA" id="ARBA00022801"/>
    </source>
</evidence>
<evidence type="ECO:0000256" key="4">
    <source>
        <dbReference type="ARBA" id="ARBA00011738"/>
    </source>
</evidence>
<proteinExistence type="inferred from homology"/>
<dbReference type="SUPFAM" id="SSF53067">
    <property type="entry name" value="Actin-like ATPase domain"/>
    <property type="match status" value="2"/>
</dbReference>
<comment type="similarity">
    <text evidence="3">Belongs to the GppA/Ppx family.</text>
</comment>
<dbReference type="NCBIfam" id="TIGR03706">
    <property type="entry name" value="exo_poly_only"/>
    <property type="match status" value="1"/>
</dbReference>
<name>A0A1T2L3R0_9GAMM</name>
<dbReference type="Gene3D" id="1.10.3210.10">
    <property type="entry name" value="Hypothetical protein af1432"/>
    <property type="match status" value="1"/>
</dbReference>
<accession>A0A1T2L3R0</accession>
<comment type="cofactor">
    <cofactor evidence="1">
        <name>Mg(2+)</name>
        <dbReference type="ChEBI" id="CHEBI:18420"/>
    </cofactor>
</comment>
<dbReference type="Proteomes" id="UP000191110">
    <property type="component" value="Unassembled WGS sequence"/>
</dbReference>
<keyword evidence="8" id="KW-0378">Hydrolase</keyword>
<evidence type="ECO:0000256" key="7">
    <source>
        <dbReference type="ARBA" id="ARBA00022475"/>
    </source>
</evidence>
<evidence type="ECO:0000256" key="3">
    <source>
        <dbReference type="ARBA" id="ARBA00007125"/>
    </source>
</evidence>
<dbReference type="GO" id="GO:0006798">
    <property type="term" value="P:polyphosphate catabolic process"/>
    <property type="evidence" value="ECO:0007669"/>
    <property type="project" value="TreeGrafter"/>
</dbReference>
<dbReference type="InterPro" id="IPR030673">
    <property type="entry name" value="PyroPPase_GppA_Ppx"/>
</dbReference>
<dbReference type="GO" id="GO:0005886">
    <property type="term" value="C:plasma membrane"/>
    <property type="evidence" value="ECO:0007669"/>
    <property type="project" value="UniProtKB-SubCell"/>
</dbReference>
<evidence type="ECO:0000256" key="2">
    <source>
        <dbReference type="ARBA" id="ARBA00004202"/>
    </source>
</evidence>
<keyword evidence="7" id="KW-1003">Cell membrane</keyword>
<dbReference type="FunFam" id="3.30.420.150:FF:000001">
    <property type="entry name" value="Guanosine-5'-triphosphate,3'-diphosphate pyrophosphatase"/>
    <property type="match status" value="1"/>
</dbReference>
<dbReference type="OrthoDB" id="9793035at2"/>
<sequence>MAAIDLGSNSFHMIVARLREGELVVIDKLREMVRLAEGLDDQRNLDRAVADRALACLSRFGQRLKDLSPEHVRIVGTNTLRSARESAAFLEEANGVLGHPIEIISGVEEARLIYLGVSHSMPSDAKRRLVMDIGGGSTELIIGESFEPLHLESLYMGCVSMSRGWFADGRITAQRILNAEVTAMMELEPHVSRFRQLGWEEAVGASGSIKSIAKVVQGEGLSDDGITLKALDKLIDMTLEAGHIDELELSGLAPERLPVFMGGLTILRATFRTLGIKRMYPSSGALREGLLYDMQGRSSHEDVRERTVQNLMQRFGADVEQAARVDLLSEQLLDNVAAAWKLKNSSYRQLLSWAAHLHEIGLDLAHNQYHKHGAYILEHADMPGFSHQNQLQLSVLVRAHRRKIPSTLFKPFPTKRANKLTRLAILLRVSVLLHRSRGDQKLPEIGVKTGDENTLILTFPEGWLERHPLTSADLKQECSYLKQVGATLRFE</sequence>
<feature type="domain" description="Ppx/GppA phosphatase C-terminal" evidence="12">
    <location>
        <begin position="303"/>
        <end position="477"/>
    </location>
</feature>
<dbReference type="SUPFAM" id="SSF109604">
    <property type="entry name" value="HD-domain/PDEase-like"/>
    <property type="match status" value="1"/>
</dbReference>
<dbReference type="PIRSF" id="PIRSF001267">
    <property type="entry name" value="Pyrophosphatase_GppA_Ppx"/>
    <property type="match status" value="1"/>
</dbReference>
<dbReference type="InterPro" id="IPR048950">
    <property type="entry name" value="Ppx_GppA_C"/>
</dbReference>
<dbReference type="AlphaFoldDB" id="A0A1T2L3R0"/>
<dbReference type="InterPro" id="IPR050273">
    <property type="entry name" value="GppA/Ppx_hydrolase"/>
</dbReference>
<evidence type="ECO:0000313" key="13">
    <source>
        <dbReference type="EMBL" id="OOZ39702.1"/>
    </source>
</evidence>
<evidence type="ECO:0000256" key="5">
    <source>
        <dbReference type="ARBA" id="ARBA00012451"/>
    </source>
</evidence>
<dbReference type="Gene3D" id="3.30.420.150">
    <property type="entry name" value="Exopolyphosphatase. Domain 2"/>
    <property type="match status" value="1"/>
</dbReference>
<organism evidence="13 14">
    <name type="scientific">Solemya pervernicosa gill symbiont</name>
    <dbReference type="NCBI Taxonomy" id="642797"/>
    <lineage>
        <taxon>Bacteria</taxon>
        <taxon>Pseudomonadati</taxon>
        <taxon>Pseudomonadota</taxon>
        <taxon>Gammaproteobacteria</taxon>
        <taxon>sulfur-oxidizing symbionts</taxon>
    </lineage>
</organism>
<reference evidence="13 14" key="1">
    <citation type="submission" date="2016-11" db="EMBL/GenBank/DDBJ databases">
        <title>Mixed transmission modes and dynamic genome evolution in an obligate animal-bacterial symbiosis.</title>
        <authorList>
            <person name="Russell S.L."/>
            <person name="Corbett-Detig R.B."/>
            <person name="Cavanaugh C.M."/>
        </authorList>
    </citation>
    <scope>NUCLEOTIDE SEQUENCE [LARGE SCALE GENOMIC DNA]</scope>
    <source>
        <strain evidence="13">Sveles-Q1</strain>
    </source>
</reference>
<dbReference type="EMBL" id="MPRL01000044">
    <property type="protein sequence ID" value="OOZ39702.1"/>
    <property type="molecule type" value="Genomic_DNA"/>
</dbReference>
<evidence type="ECO:0000256" key="6">
    <source>
        <dbReference type="ARBA" id="ARBA00020416"/>
    </source>
</evidence>
<dbReference type="FunFam" id="3.30.420.40:FF:000023">
    <property type="entry name" value="Guanosine-5'-triphosphate,3'-diphosphate pyrophosphatase"/>
    <property type="match status" value="1"/>
</dbReference>
<dbReference type="InterPro" id="IPR003695">
    <property type="entry name" value="Ppx_GppA_N"/>
</dbReference>
<protein>
    <recommendedName>
        <fullName evidence="6">Exopolyphosphatase</fullName>
        <ecNumber evidence="5">3.6.1.11</ecNumber>
    </recommendedName>
</protein>
<comment type="subunit">
    <text evidence="4">Homodimer.</text>
</comment>
<feature type="domain" description="Ppx/GppA phosphatase N-terminal" evidence="11">
    <location>
        <begin position="14"/>
        <end position="295"/>
    </location>
</feature>
<evidence type="ECO:0000256" key="9">
    <source>
        <dbReference type="ARBA" id="ARBA00023136"/>
    </source>
</evidence>
<dbReference type="Gene3D" id="3.30.420.40">
    <property type="match status" value="1"/>
</dbReference>
<evidence type="ECO:0000256" key="1">
    <source>
        <dbReference type="ARBA" id="ARBA00001946"/>
    </source>
</evidence>
<evidence type="ECO:0000259" key="12">
    <source>
        <dbReference type="Pfam" id="PF21447"/>
    </source>
</evidence>
<evidence type="ECO:0000256" key="10">
    <source>
        <dbReference type="ARBA" id="ARBA00047607"/>
    </source>
</evidence>
<dbReference type="EC" id="3.6.1.11" evidence="5"/>
<keyword evidence="14" id="KW-1185">Reference proteome</keyword>